<dbReference type="PANTHER" id="PTHR30273:SF2">
    <property type="entry name" value="PROTEIN FECR"/>
    <property type="match status" value="1"/>
</dbReference>
<reference evidence="4" key="1">
    <citation type="submission" date="2016-11" db="EMBL/GenBank/DDBJ databases">
        <authorList>
            <person name="Varghese N."/>
            <person name="Submissions S."/>
        </authorList>
    </citation>
    <scope>NUCLEOTIDE SEQUENCE [LARGE SCALE GENOMIC DNA]</scope>
    <source>
        <strain evidence="4">DSM 16990</strain>
    </source>
</reference>
<gene>
    <name evidence="3" type="ORF">SAMN04488522_1021050</name>
</gene>
<dbReference type="STRING" id="288992.SAMN04488522_1021050"/>
<dbReference type="PIRSF" id="PIRSF018266">
    <property type="entry name" value="FecR"/>
    <property type="match status" value="1"/>
</dbReference>
<evidence type="ECO:0000259" key="2">
    <source>
        <dbReference type="Pfam" id="PF16344"/>
    </source>
</evidence>
<dbReference type="FunFam" id="2.60.120.1440:FF:000001">
    <property type="entry name" value="Putative anti-sigma factor"/>
    <property type="match status" value="1"/>
</dbReference>
<name>A0A1M5B6K5_9SPHI</name>
<accession>A0A1M5B6K5</accession>
<dbReference type="Proteomes" id="UP000184287">
    <property type="component" value="Unassembled WGS sequence"/>
</dbReference>
<feature type="domain" description="Protein FecR C-terminal" evidence="2">
    <location>
        <begin position="311"/>
        <end position="379"/>
    </location>
</feature>
<dbReference type="InterPro" id="IPR012373">
    <property type="entry name" value="Ferrdict_sens_TM"/>
</dbReference>
<dbReference type="Gene3D" id="2.60.120.1440">
    <property type="match status" value="1"/>
</dbReference>
<dbReference type="OrthoDB" id="1099963at2"/>
<protein>
    <submittedName>
        <fullName evidence="3">FecR family protein</fullName>
    </submittedName>
</protein>
<feature type="domain" description="FecR protein" evidence="1">
    <location>
        <begin position="169"/>
        <end position="263"/>
    </location>
</feature>
<keyword evidence="4" id="KW-1185">Reference proteome</keyword>
<dbReference type="Pfam" id="PF16344">
    <property type="entry name" value="FecR_C"/>
    <property type="match status" value="1"/>
</dbReference>
<evidence type="ECO:0000313" key="3">
    <source>
        <dbReference type="EMBL" id="SHF38181.1"/>
    </source>
</evidence>
<proteinExistence type="predicted"/>
<dbReference type="EMBL" id="FQUQ01000002">
    <property type="protein sequence ID" value="SHF38181.1"/>
    <property type="molecule type" value="Genomic_DNA"/>
</dbReference>
<dbReference type="GO" id="GO:0016989">
    <property type="term" value="F:sigma factor antagonist activity"/>
    <property type="evidence" value="ECO:0007669"/>
    <property type="project" value="TreeGrafter"/>
</dbReference>
<evidence type="ECO:0000313" key="4">
    <source>
        <dbReference type="Proteomes" id="UP000184287"/>
    </source>
</evidence>
<dbReference type="RefSeq" id="WP_073231292.1">
    <property type="nucleotide sequence ID" value="NZ_FQUQ01000002.1"/>
</dbReference>
<dbReference type="PANTHER" id="PTHR30273">
    <property type="entry name" value="PERIPLASMIC SIGNAL SENSOR AND SIGMA FACTOR ACTIVATOR FECR-RELATED"/>
    <property type="match status" value="1"/>
</dbReference>
<dbReference type="Pfam" id="PF04773">
    <property type="entry name" value="FecR"/>
    <property type="match status" value="1"/>
</dbReference>
<dbReference type="Gene3D" id="3.55.50.30">
    <property type="match status" value="1"/>
</dbReference>
<dbReference type="InterPro" id="IPR032508">
    <property type="entry name" value="FecR_C"/>
</dbReference>
<evidence type="ECO:0000259" key="1">
    <source>
        <dbReference type="Pfam" id="PF04773"/>
    </source>
</evidence>
<organism evidence="3 4">
    <name type="scientific">Pedobacter caeni</name>
    <dbReference type="NCBI Taxonomy" id="288992"/>
    <lineage>
        <taxon>Bacteria</taxon>
        <taxon>Pseudomonadati</taxon>
        <taxon>Bacteroidota</taxon>
        <taxon>Sphingobacteriia</taxon>
        <taxon>Sphingobacteriales</taxon>
        <taxon>Sphingobacteriaceae</taxon>
        <taxon>Pedobacter</taxon>
    </lineage>
</organism>
<dbReference type="InterPro" id="IPR006860">
    <property type="entry name" value="FecR"/>
</dbReference>
<sequence length="381" mass="42981">MTKRNAEELLERYRIGDCTEEEMILLRNWFHQLNQNEVTELTDEALLSGQEKMWASISENTKPPFRLWPRIAAAAMVFLTLSVAVYFYKEYRSTQNEQNVTTNQILPGGNKAVLTLANGKKISLDDTKNGELLLQSGIKISKTTDGQLVYTILKEETGAAPLQPASFNKIETPRGGQYQVNLSDGTIVWLNSASSLKYQTVFNGKERKVELTGEGYFEVTHQAGKPFVVKTNRQQIAVLGTHFNVNAYEDEQAIKTTLLEGRVSVERSFASDGMKTGLIYLKPGQQSVLTEKAIEVQEVDTKAAIDWKDGRFIFKEEDIKSVMRKLARWYDIEVVYQGDLEGLHFGGKVSRSKSLKDALRILTLTGDVHFKVEGRRITVMP</sequence>
<dbReference type="AlphaFoldDB" id="A0A1M5B6K5"/>